<evidence type="ECO:0000313" key="2">
    <source>
        <dbReference type="EMBL" id="SMY01127.1"/>
    </source>
</evidence>
<protein>
    <submittedName>
        <fullName evidence="2">Uncharacterized protein</fullName>
    </submittedName>
</protein>
<keyword evidence="1" id="KW-0812">Transmembrane</keyword>
<dbReference type="Proteomes" id="UP000234327">
    <property type="component" value="Unassembled WGS sequence"/>
</dbReference>
<accession>A0A2H1KN02</accession>
<proteinExistence type="predicted"/>
<sequence length="67" mass="6878">MPGIIAIITVFVALPAYLYFGQPHPALAAALSVLAVVAVASVAVGCMLEPQLLPALFAFDLDKAVTP</sequence>
<dbReference type="AlphaFoldDB" id="A0A2H1KN02"/>
<gene>
    <name evidence="2" type="ORF">BAURA63_03507</name>
</gene>
<dbReference type="EMBL" id="FXYZ01000026">
    <property type="protein sequence ID" value="SMY01127.1"/>
    <property type="molecule type" value="Genomic_DNA"/>
</dbReference>
<evidence type="ECO:0000256" key="1">
    <source>
        <dbReference type="SAM" id="Phobius"/>
    </source>
</evidence>
<organism evidence="2 3">
    <name type="scientific">Brevibacterium aurantiacum</name>
    <dbReference type="NCBI Taxonomy" id="273384"/>
    <lineage>
        <taxon>Bacteria</taxon>
        <taxon>Bacillati</taxon>
        <taxon>Actinomycetota</taxon>
        <taxon>Actinomycetes</taxon>
        <taxon>Micrococcales</taxon>
        <taxon>Brevibacteriaceae</taxon>
        <taxon>Brevibacterium</taxon>
    </lineage>
</organism>
<keyword evidence="1" id="KW-1133">Transmembrane helix</keyword>
<feature type="transmembrane region" description="Helical" evidence="1">
    <location>
        <begin position="28"/>
        <end position="48"/>
    </location>
</feature>
<evidence type="ECO:0000313" key="3">
    <source>
        <dbReference type="Proteomes" id="UP000234327"/>
    </source>
</evidence>
<keyword evidence="1" id="KW-0472">Membrane</keyword>
<reference evidence="2 3" key="1">
    <citation type="submission" date="2017-03" db="EMBL/GenBank/DDBJ databases">
        <authorList>
            <person name="Afonso C.L."/>
            <person name="Miller P.J."/>
            <person name="Scott M.A."/>
            <person name="Spackman E."/>
            <person name="Goraichik I."/>
            <person name="Dimitrov K.M."/>
            <person name="Suarez D.L."/>
            <person name="Swayne D.E."/>
        </authorList>
    </citation>
    <scope>NUCLEOTIDE SEQUENCE [LARGE SCALE GENOMIC DNA]</scope>
    <source>
        <strain evidence="3">6(3)</strain>
    </source>
</reference>
<dbReference type="RefSeq" id="WP_101598792.1">
    <property type="nucleotide sequence ID" value="NZ_FXYZ01000026.1"/>
</dbReference>
<name>A0A2H1KN02_BREAU</name>